<feature type="transmembrane region" description="Helical" evidence="2">
    <location>
        <begin position="12"/>
        <end position="30"/>
    </location>
</feature>
<comment type="caution">
    <text evidence="5">The sequence shown here is derived from an EMBL/GenBank/DDBJ whole genome shotgun (WGS) entry which is preliminary data.</text>
</comment>
<dbReference type="Gene3D" id="3.30.70.2390">
    <property type="match status" value="1"/>
</dbReference>
<name>A0A7C3I6E4_9SPIR</name>
<dbReference type="RefSeq" id="WP_304241380.1">
    <property type="nucleotide sequence ID" value="NZ_JAJUIP010000026.1"/>
</dbReference>
<dbReference type="InterPro" id="IPR004474">
    <property type="entry name" value="LytR_CpsA_psr"/>
</dbReference>
<gene>
    <name evidence="5" type="ORF">ENS59_05860</name>
</gene>
<keyword evidence="2" id="KW-0812">Transmembrane</keyword>
<evidence type="ECO:0000256" key="2">
    <source>
        <dbReference type="SAM" id="Phobius"/>
    </source>
</evidence>
<dbReference type="InterPro" id="IPR027381">
    <property type="entry name" value="LytR/CpsA/Psr_C"/>
</dbReference>
<dbReference type="Gene3D" id="3.40.630.190">
    <property type="entry name" value="LCP protein"/>
    <property type="match status" value="1"/>
</dbReference>
<feature type="domain" description="LytR/CpsA/Psr regulator C-terminal" evidence="4">
    <location>
        <begin position="300"/>
        <end position="394"/>
    </location>
</feature>
<evidence type="ECO:0000256" key="1">
    <source>
        <dbReference type="ARBA" id="ARBA00006068"/>
    </source>
</evidence>
<sequence length="401" mass="44763">MKRPSFDSSFMLLLLMFIIVVAGGLGMYVFSRTDPLEEILSDERVLNILLNIEQNNSVIGSYVILYYPPTRRASVFDVPTETGLIIKSLNRVDSIDVLYKGPGSIEYVKEIENLLGIRIPFSVSISLEHLEKLVDLVEGISLFIPEPVNQYNPEMPILLPSGFVKLDGSKAVSYATYVLKKDEVEAESATVRKQKVILALLTRLNEKRTLLKDPEAQKIVTTLISTKMNTESTLRIFQELSNLDVQKLGIQRIGGTAKQVSGKTLLFPFYDGVLIKEIVKQTITGLVRQGEGDIPDRVFTVEVLNGTPSIGLARNTAELLKGFGYDVLSYDNADRNDYEKTQIIDRSRYPEVAQALASVIKCKNIITETNTETQNSAQDVSYTADFTLIIGKDFNGRYVTN</sequence>
<accession>A0A7C3I6E4</accession>
<dbReference type="Pfam" id="PF03816">
    <property type="entry name" value="LytR_cpsA_psr"/>
    <property type="match status" value="1"/>
</dbReference>
<keyword evidence="2" id="KW-0472">Membrane</keyword>
<dbReference type="EMBL" id="DSVL01000182">
    <property type="protein sequence ID" value="HFH29022.1"/>
    <property type="molecule type" value="Genomic_DNA"/>
</dbReference>
<evidence type="ECO:0000313" key="5">
    <source>
        <dbReference type="EMBL" id="HFH29022.1"/>
    </source>
</evidence>
<dbReference type="Pfam" id="PF13399">
    <property type="entry name" value="LytR_C"/>
    <property type="match status" value="1"/>
</dbReference>
<dbReference type="PANTHER" id="PTHR33392">
    <property type="entry name" value="POLYISOPRENYL-TEICHOIC ACID--PEPTIDOGLYCAN TEICHOIC ACID TRANSFERASE TAGU"/>
    <property type="match status" value="1"/>
</dbReference>
<dbReference type="InterPro" id="IPR050922">
    <property type="entry name" value="LytR/CpsA/Psr_CW_biosynth"/>
</dbReference>
<evidence type="ECO:0000259" key="4">
    <source>
        <dbReference type="Pfam" id="PF13399"/>
    </source>
</evidence>
<feature type="domain" description="Cell envelope-related transcriptional attenuator" evidence="3">
    <location>
        <begin position="90"/>
        <end position="202"/>
    </location>
</feature>
<protein>
    <submittedName>
        <fullName evidence="5">LytR family transcriptional regulator</fullName>
    </submittedName>
</protein>
<organism evidence="5">
    <name type="scientific">Gracilinema caldarium</name>
    <dbReference type="NCBI Taxonomy" id="215591"/>
    <lineage>
        <taxon>Bacteria</taxon>
        <taxon>Pseudomonadati</taxon>
        <taxon>Spirochaetota</taxon>
        <taxon>Spirochaetia</taxon>
        <taxon>Spirochaetales</taxon>
        <taxon>Breznakiellaceae</taxon>
        <taxon>Gracilinema</taxon>
    </lineage>
</organism>
<keyword evidence="2" id="KW-1133">Transmembrane helix</keyword>
<dbReference type="PANTHER" id="PTHR33392:SF6">
    <property type="entry name" value="POLYISOPRENYL-TEICHOIC ACID--PEPTIDOGLYCAN TEICHOIC ACID TRANSFERASE TAGU"/>
    <property type="match status" value="1"/>
</dbReference>
<comment type="similarity">
    <text evidence="1">Belongs to the LytR/CpsA/Psr (LCP) family.</text>
</comment>
<reference evidence="5" key="1">
    <citation type="journal article" date="2020" name="mSystems">
        <title>Genome- and Community-Level Interaction Insights into Carbon Utilization and Element Cycling Functions of Hydrothermarchaeota in Hydrothermal Sediment.</title>
        <authorList>
            <person name="Zhou Z."/>
            <person name="Liu Y."/>
            <person name="Xu W."/>
            <person name="Pan J."/>
            <person name="Luo Z.H."/>
            <person name="Li M."/>
        </authorList>
    </citation>
    <scope>NUCLEOTIDE SEQUENCE [LARGE SCALE GENOMIC DNA]</scope>
    <source>
        <strain evidence="5">SpSt-503</strain>
    </source>
</reference>
<evidence type="ECO:0000259" key="3">
    <source>
        <dbReference type="Pfam" id="PF03816"/>
    </source>
</evidence>
<proteinExistence type="inferred from homology"/>
<dbReference type="AlphaFoldDB" id="A0A7C3I6E4"/>